<dbReference type="PANTHER" id="PTHR21301:SF12">
    <property type="match status" value="1"/>
</dbReference>
<protein>
    <recommendedName>
        <fullName evidence="1">Reverse transcriptase domain-containing protein</fullName>
    </recommendedName>
</protein>
<feature type="non-terminal residue" evidence="2">
    <location>
        <position position="252"/>
    </location>
</feature>
<dbReference type="InterPro" id="IPR000477">
    <property type="entry name" value="RT_dom"/>
</dbReference>
<keyword evidence="3" id="KW-1185">Reference proteome</keyword>
<dbReference type="PROSITE" id="PS50878">
    <property type="entry name" value="RT_POL"/>
    <property type="match status" value="1"/>
</dbReference>
<dbReference type="PANTHER" id="PTHR21301">
    <property type="entry name" value="REVERSE TRANSCRIPTASE"/>
    <property type="match status" value="1"/>
</dbReference>
<dbReference type="Proteomes" id="UP001066276">
    <property type="component" value="Chromosome 3_1"/>
</dbReference>
<dbReference type="AlphaFoldDB" id="A0AAV7UII2"/>
<dbReference type="SUPFAM" id="SSF56672">
    <property type="entry name" value="DNA/RNA polymerases"/>
    <property type="match status" value="1"/>
</dbReference>
<dbReference type="Pfam" id="PF00078">
    <property type="entry name" value="RVT_1"/>
    <property type="match status" value="1"/>
</dbReference>
<evidence type="ECO:0000313" key="2">
    <source>
        <dbReference type="EMBL" id="KAJ1188794.1"/>
    </source>
</evidence>
<dbReference type="EMBL" id="JANPWB010000005">
    <property type="protein sequence ID" value="KAJ1188794.1"/>
    <property type="molecule type" value="Genomic_DNA"/>
</dbReference>
<proteinExistence type="predicted"/>
<name>A0AAV7UII2_PLEWA</name>
<comment type="caution">
    <text evidence="2">The sequence shown here is derived from an EMBL/GenBank/DDBJ whole genome shotgun (WGS) entry which is preliminary data.</text>
</comment>
<sequence>MFNMLQCSEFYRTGDPESMIKRRIKDMNCTALASGLICQKEYDFLTPEYTRFPIIYGLPKVHKDVKDPPLRPIVSMIGSAIEPLSKYVDTFLKPLVSQLPSYVRDTVHFILKLEGLQYNPKQEILVTMDLEALYTNIPQQQALDCVASYLDDLGGDPLHVFVLNCLEIILFNNYFDFNGTIYKQIKGVSMGAAYAPSVANLYVGAFEEKHIYNEIAPFFENVHLWCRYMDDVFFIWRGKEQELLEFFLWLNL</sequence>
<evidence type="ECO:0000259" key="1">
    <source>
        <dbReference type="PROSITE" id="PS50878"/>
    </source>
</evidence>
<feature type="domain" description="Reverse transcriptase" evidence="1">
    <location>
        <begin position="39"/>
        <end position="252"/>
    </location>
</feature>
<reference evidence="2" key="1">
    <citation type="journal article" date="2022" name="bioRxiv">
        <title>Sequencing and chromosome-scale assembly of the giantPleurodeles waltlgenome.</title>
        <authorList>
            <person name="Brown T."/>
            <person name="Elewa A."/>
            <person name="Iarovenko S."/>
            <person name="Subramanian E."/>
            <person name="Araus A.J."/>
            <person name="Petzold A."/>
            <person name="Susuki M."/>
            <person name="Suzuki K.-i.T."/>
            <person name="Hayashi T."/>
            <person name="Toyoda A."/>
            <person name="Oliveira C."/>
            <person name="Osipova E."/>
            <person name="Leigh N.D."/>
            <person name="Simon A."/>
            <person name="Yun M.H."/>
        </authorList>
    </citation>
    <scope>NUCLEOTIDE SEQUENCE</scope>
    <source>
        <strain evidence="2">20211129_DDA</strain>
        <tissue evidence="2">Liver</tissue>
    </source>
</reference>
<organism evidence="2 3">
    <name type="scientific">Pleurodeles waltl</name>
    <name type="common">Iberian ribbed newt</name>
    <dbReference type="NCBI Taxonomy" id="8319"/>
    <lineage>
        <taxon>Eukaryota</taxon>
        <taxon>Metazoa</taxon>
        <taxon>Chordata</taxon>
        <taxon>Craniata</taxon>
        <taxon>Vertebrata</taxon>
        <taxon>Euteleostomi</taxon>
        <taxon>Amphibia</taxon>
        <taxon>Batrachia</taxon>
        <taxon>Caudata</taxon>
        <taxon>Salamandroidea</taxon>
        <taxon>Salamandridae</taxon>
        <taxon>Pleurodelinae</taxon>
        <taxon>Pleurodeles</taxon>
    </lineage>
</organism>
<evidence type="ECO:0000313" key="3">
    <source>
        <dbReference type="Proteomes" id="UP001066276"/>
    </source>
</evidence>
<gene>
    <name evidence="2" type="ORF">NDU88_005551</name>
</gene>
<accession>A0AAV7UII2</accession>
<dbReference type="InterPro" id="IPR043502">
    <property type="entry name" value="DNA/RNA_pol_sf"/>
</dbReference>